<proteinExistence type="predicted"/>
<dbReference type="OrthoDB" id="8546953at2"/>
<dbReference type="SUPFAM" id="SSF51344">
    <property type="entry name" value="Epsilon subunit of F1F0-ATP synthase N-terminal domain"/>
    <property type="match status" value="1"/>
</dbReference>
<protein>
    <submittedName>
        <fullName evidence="2">Uncharacterized protein</fullName>
    </submittedName>
</protein>
<keyword evidence="1" id="KW-0139">CF(1)</keyword>
<dbReference type="STRING" id="1121922.GCA_000428905_03328"/>
<gene>
    <name evidence="2" type="ORF">GPAL_3799</name>
</gene>
<accession>K6YD19</accession>
<name>K6YD19_9ALTE</name>
<dbReference type="EMBL" id="BAEQ01000065">
    <property type="protein sequence ID" value="GAC30639.1"/>
    <property type="molecule type" value="Genomic_DNA"/>
</dbReference>
<evidence type="ECO:0000256" key="1">
    <source>
        <dbReference type="ARBA" id="ARBA00023196"/>
    </source>
</evidence>
<dbReference type="Proteomes" id="UP000006251">
    <property type="component" value="Unassembled WGS sequence"/>
</dbReference>
<keyword evidence="1" id="KW-0066">ATP synthesis</keyword>
<dbReference type="GO" id="GO:0045259">
    <property type="term" value="C:proton-transporting ATP synthase complex"/>
    <property type="evidence" value="ECO:0007669"/>
    <property type="project" value="UniProtKB-KW"/>
</dbReference>
<keyword evidence="3" id="KW-1185">Reference proteome</keyword>
<dbReference type="AlphaFoldDB" id="K6YD19"/>
<sequence>MWLKILIPSRIFVHKIEVLRIVAESTNGSFGILGQRRDCVASCRHGIKFVTFDILQAFRIKASILIKFVTIRE</sequence>
<reference evidence="3" key="1">
    <citation type="journal article" date="2014" name="Environ. Microbiol.">
        <title>Comparative genomics of the marine bacterial genus Glaciecola reveals the high degree of genomic diversity and genomic characteristic for cold adaptation.</title>
        <authorList>
            <person name="Qin Q.L."/>
            <person name="Xie B.B."/>
            <person name="Yu Y."/>
            <person name="Shu Y.L."/>
            <person name="Rong J.C."/>
            <person name="Zhang Y.J."/>
            <person name="Zhao D.L."/>
            <person name="Chen X.L."/>
            <person name="Zhang X.Y."/>
            <person name="Chen B."/>
            <person name="Zhou B.C."/>
            <person name="Zhang Y.Z."/>
        </authorList>
    </citation>
    <scope>NUCLEOTIDE SEQUENCE [LARGE SCALE GENOMIC DNA]</scope>
    <source>
        <strain evidence="3">ACAM 615</strain>
    </source>
</reference>
<dbReference type="InterPro" id="IPR036771">
    <property type="entry name" value="ATPsynth_dsu/esu_N"/>
</dbReference>
<evidence type="ECO:0000313" key="2">
    <source>
        <dbReference type="EMBL" id="GAC30639.1"/>
    </source>
</evidence>
<organism evidence="2 3">
    <name type="scientific">Brumicola pallidula DSM 14239 = ACAM 615</name>
    <dbReference type="NCBI Taxonomy" id="1121922"/>
    <lineage>
        <taxon>Bacteria</taxon>
        <taxon>Pseudomonadati</taxon>
        <taxon>Pseudomonadota</taxon>
        <taxon>Gammaproteobacteria</taxon>
        <taxon>Alteromonadales</taxon>
        <taxon>Alteromonadaceae</taxon>
        <taxon>Brumicola</taxon>
    </lineage>
</organism>
<comment type="caution">
    <text evidence="2">The sequence shown here is derived from an EMBL/GenBank/DDBJ whole genome shotgun (WGS) entry which is preliminary data.</text>
</comment>
<dbReference type="RefSeq" id="WP_006015075.1">
    <property type="nucleotide sequence ID" value="NZ_BAEQ01000065.1"/>
</dbReference>
<evidence type="ECO:0000313" key="3">
    <source>
        <dbReference type="Proteomes" id="UP000006251"/>
    </source>
</evidence>